<accession>A0A0W0VV83</accession>
<feature type="region of interest" description="Disordered" evidence="1">
    <location>
        <begin position="26"/>
        <end position="71"/>
    </location>
</feature>
<dbReference type="EMBL" id="LNYL01000051">
    <property type="protein sequence ID" value="KTD24027.1"/>
    <property type="molecule type" value="Genomic_DNA"/>
</dbReference>
<evidence type="ECO:0000313" key="3">
    <source>
        <dbReference type="Proteomes" id="UP000054908"/>
    </source>
</evidence>
<gene>
    <name evidence="2" type="ORF">Lmac_2900</name>
</gene>
<dbReference type="AlphaFoldDB" id="A0A0W0VV83"/>
<comment type="caution">
    <text evidence="2">The sequence shown here is derived from an EMBL/GenBank/DDBJ whole genome shotgun (WGS) entry which is preliminary data.</text>
</comment>
<sequence length="176" mass="19811">MRLFSLMLEEAQKSTNNSAIFEQLRALKGPSSSGESTGGLDPELDPGLKKIRAEQLPQEDPSSSDESMGGLDQLKIQIIPENYKKPEKGPVAVLNLSTGKKTFFSPKWFPQSSFEGPKFQENELQEFMDELKALSGTQTEEQRLAHLLFIYFKKLYNWNIAELDVPKPHHSAELGK</sequence>
<keyword evidence="3" id="KW-1185">Reference proteome</keyword>
<proteinExistence type="predicted"/>
<dbReference type="Proteomes" id="UP000054908">
    <property type="component" value="Unassembled WGS sequence"/>
</dbReference>
<name>A0A0W0VV83_9GAMM</name>
<evidence type="ECO:0000256" key="1">
    <source>
        <dbReference type="SAM" id="MobiDB-lite"/>
    </source>
</evidence>
<organism evidence="2 3">
    <name type="scientific">Legionella maceachernii</name>
    <dbReference type="NCBI Taxonomy" id="466"/>
    <lineage>
        <taxon>Bacteria</taxon>
        <taxon>Pseudomonadati</taxon>
        <taxon>Pseudomonadota</taxon>
        <taxon>Gammaproteobacteria</taxon>
        <taxon>Legionellales</taxon>
        <taxon>Legionellaceae</taxon>
        <taxon>Legionella</taxon>
    </lineage>
</organism>
<protein>
    <submittedName>
        <fullName evidence="2">Uncharacterized protein</fullName>
    </submittedName>
</protein>
<dbReference type="PATRIC" id="fig|466.6.peg.3110"/>
<reference evidence="2 3" key="1">
    <citation type="submission" date="2015-11" db="EMBL/GenBank/DDBJ databases">
        <title>Genomic analysis of 38 Legionella species identifies large and diverse effector repertoires.</title>
        <authorList>
            <person name="Burstein D."/>
            <person name="Amaro F."/>
            <person name="Zusman T."/>
            <person name="Lifshitz Z."/>
            <person name="Cohen O."/>
            <person name="Gilbert J.A."/>
            <person name="Pupko T."/>
            <person name="Shuman H.A."/>
            <person name="Segal G."/>
        </authorList>
    </citation>
    <scope>NUCLEOTIDE SEQUENCE [LARGE SCALE GENOMIC DNA]</scope>
    <source>
        <strain evidence="2 3">PX-1-G2-E2</strain>
    </source>
</reference>
<evidence type="ECO:0000313" key="2">
    <source>
        <dbReference type="EMBL" id="KTD24027.1"/>
    </source>
</evidence>